<dbReference type="AlphaFoldDB" id="A0A0A0LCG7"/>
<reference evidence="1 2" key="3">
    <citation type="journal article" date="2010" name="BMC Genomics">
        <title>Transcriptome sequencing and comparative analysis of cucumber flowers with different sex types.</title>
        <authorList>
            <person name="Guo S."/>
            <person name="Zheng Y."/>
            <person name="Joung J.G."/>
            <person name="Liu S."/>
            <person name="Zhang Z."/>
            <person name="Crasta O.R."/>
            <person name="Sobral B.W."/>
            <person name="Xu Y."/>
            <person name="Huang S."/>
            <person name="Fei Z."/>
        </authorList>
    </citation>
    <scope>NUCLEOTIDE SEQUENCE [LARGE SCALE GENOMIC DNA]</scope>
    <source>
        <strain evidence="2">cv. 9930</strain>
    </source>
</reference>
<keyword evidence="2" id="KW-1185">Reference proteome</keyword>
<name>A0A0A0LCG7_CUCSA</name>
<evidence type="ECO:0000313" key="1">
    <source>
        <dbReference type="EMBL" id="KGN59710.1"/>
    </source>
</evidence>
<gene>
    <name evidence="1" type="ORF">Csa_3G840365</name>
</gene>
<dbReference type="Gramene" id="KGN59710">
    <property type="protein sequence ID" value="KGN59710"/>
    <property type="gene ID" value="Csa_3G840365"/>
</dbReference>
<sequence>MLDNHHLREKINCLLSISILLIPSYHRSPHNHIWLRKSQENLKCLVHFSTFRVQFNQGSPNKHVNISFLNFLDKPMNHLSKFKSLQPCTGLQNYRNGVIVGFPFCNSIRYHIMKEM</sequence>
<accession>A0A0A0LCG7</accession>
<reference evidence="1 2" key="4">
    <citation type="journal article" date="2011" name="BMC Genomics">
        <title>RNA-Seq improves annotation of protein-coding genes in the cucumber genome.</title>
        <authorList>
            <person name="Li Z."/>
            <person name="Zhang Z."/>
            <person name="Yan P."/>
            <person name="Huang S."/>
            <person name="Fei Z."/>
            <person name="Lin K."/>
        </authorList>
    </citation>
    <scope>NUCLEOTIDE SEQUENCE [LARGE SCALE GENOMIC DNA]</scope>
    <source>
        <strain evidence="2">cv. 9930</strain>
    </source>
</reference>
<dbReference type="Proteomes" id="UP000029981">
    <property type="component" value="Chromosome 3"/>
</dbReference>
<organism evidence="1 2">
    <name type="scientific">Cucumis sativus</name>
    <name type="common">Cucumber</name>
    <dbReference type="NCBI Taxonomy" id="3659"/>
    <lineage>
        <taxon>Eukaryota</taxon>
        <taxon>Viridiplantae</taxon>
        <taxon>Streptophyta</taxon>
        <taxon>Embryophyta</taxon>
        <taxon>Tracheophyta</taxon>
        <taxon>Spermatophyta</taxon>
        <taxon>Magnoliopsida</taxon>
        <taxon>eudicotyledons</taxon>
        <taxon>Gunneridae</taxon>
        <taxon>Pentapetalae</taxon>
        <taxon>rosids</taxon>
        <taxon>fabids</taxon>
        <taxon>Cucurbitales</taxon>
        <taxon>Cucurbitaceae</taxon>
        <taxon>Benincaseae</taxon>
        <taxon>Cucumis</taxon>
    </lineage>
</organism>
<protein>
    <submittedName>
        <fullName evidence="1">Uncharacterized protein</fullName>
    </submittedName>
</protein>
<proteinExistence type="predicted"/>
<evidence type="ECO:0000313" key="2">
    <source>
        <dbReference type="Proteomes" id="UP000029981"/>
    </source>
</evidence>
<reference evidence="1 2" key="2">
    <citation type="journal article" date="2009" name="PLoS ONE">
        <title>An integrated genetic and cytogenetic map of the cucumber genome.</title>
        <authorList>
            <person name="Ren Y."/>
            <person name="Zhang Z."/>
            <person name="Liu J."/>
            <person name="Staub J.E."/>
            <person name="Han Y."/>
            <person name="Cheng Z."/>
            <person name="Li X."/>
            <person name="Lu J."/>
            <person name="Miao H."/>
            <person name="Kang H."/>
            <person name="Xie B."/>
            <person name="Gu X."/>
            <person name="Wang X."/>
            <person name="Du Y."/>
            <person name="Jin W."/>
            <person name="Huang S."/>
        </authorList>
    </citation>
    <scope>NUCLEOTIDE SEQUENCE [LARGE SCALE GENOMIC DNA]</scope>
    <source>
        <strain evidence="2">cv. 9930</strain>
    </source>
</reference>
<reference evidence="1 2" key="1">
    <citation type="journal article" date="2009" name="Nat. Genet.">
        <title>The genome of the cucumber, Cucumis sativus L.</title>
        <authorList>
            <person name="Huang S."/>
            <person name="Li R."/>
            <person name="Zhang Z."/>
            <person name="Li L."/>
            <person name="Gu X."/>
            <person name="Fan W."/>
            <person name="Lucas W.J."/>
            <person name="Wang X."/>
            <person name="Xie B."/>
            <person name="Ni P."/>
            <person name="Ren Y."/>
            <person name="Zhu H."/>
            <person name="Li J."/>
            <person name="Lin K."/>
            <person name="Jin W."/>
            <person name="Fei Z."/>
            <person name="Li G."/>
            <person name="Staub J."/>
            <person name="Kilian A."/>
            <person name="van der Vossen E.A."/>
            <person name="Wu Y."/>
            <person name="Guo J."/>
            <person name="He J."/>
            <person name="Jia Z."/>
            <person name="Ren Y."/>
            <person name="Tian G."/>
            <person name="Lu Y."/>
            <person name="Ruan J."/>
            <person name="Qian W."/>
            <person name="Wang M."/>
            <person name="Huang Q."/>
            <person name="Li B."/>
            <person name="Xuan Z."/>
            <person name="Cao J."/>
            <person name="Asan"/>
            <person name="Wu Z."/>
            <person name="Zhang J."/>
            <person name="Cai Q."/>
            <person name="Bai Y."/>
            <person name="Zhao B."/>
            <person name="Han Y."/>
            <person name="Li Y."/>
            <person name="Li X."/>
            <person name="Wang S."/>
            <person name="Shi Q."/>
            <person name="Liu S."/>
            <person name="Cho W.K."/>
            <person name="Kim J.Y."/>
            <person name="Xu Y."/>
            <person name="Heller-Uszynska K."/>
            <person name="Miao H."/>
            <person name="Cheng Z."/>
            <person name="Zhang S."/>
            <person name="Wu J."/>
            <person name="Yang Y."/>
            <person name="Kang H."/>
            <person name="Li M."/>
            <person name="Liang H."/>
            <person name="Ren X."/>
            <person name="Shi Z."/>
            <person name="Wen M."/>
            <person name="Jian M."/>
            <person name="Yang H."/>
            <person name="Zhang G."/>
            <person name="Yang Z."/>
            <person name="Chen R."/>
            <person name="Liu S."/>
            <person name="Li J."/>
            <person name="Ma L."/>
            <person name="Liu H."/>
            <person name="Zhou Y."/>
            <person name="Zhao J."/>
            <person name="Fang X."/>
            <person name="Li G."/>
            <person name="Fang L."/>
            <person name="Li Y."/>
            <person name="Liu D."/>
            <person name="Zheng H."/>
            <person name="Zhang Y."/>
            <person name="Qin N."/>
            <person name="Li Z."/>
            <person name="Yang G."/>
            <person name="Yang S."/>
            <person name="Bolund L."/>
            <person name="Kristiansen K."/>
            <person name="Zheng H."/>
            <person name="Li S."/>
            <person name="Zhang X."/>
            <person name="Yang H."/>
            <person name="Wang J."/>
            <person name="Sun R."/>
            <person name="Zhang B."/>
            <person name="Jiang S."/>
            <person name="Wang J."/>
            <person name="Du Y."/>
            <person name="Li S."/>
        </authorList>
    </citation>
    <scope>NUCLEOTIDE SEQUENCE [LARGE SCALE GENOMIC DNA]</scope>
    <source>
        <strain evidence="2">cv. 9930</strain>
    </source>
</reference>
<dbReference type="EMBL" id="CM002924">
    <property type="protein sequence ID" value="KGN59710.1"/>
    <property type="molecule type" value="Genomic_DNA"/>
</dbReference>